<evidence type="ECO:0000259" key="11">
    <source>
        <dbReference type="Pfam" id="PF00326"/>
    </source>
</evidence>
<dbReference type="InterPro" id="IPR001375">
    <property type="entry name" value="Peptidase_S9_cat"/>
</dbReference>
<dbReference type="Gene3D" id="2.130.10.120">
    <property type="entry name" value="Prolyl oligopeptidase, N-terminal domain"/>
    <property type="match status" value="1"/>
</dbReference>
<dbReference type="GO" id="GO:0070012">
    <property type="term" value="F:oligopeptidase activity"/>
    <property type="evidence" value="ECO:0007669"/>
    <property type="project" value="TreeGrafter"/>
</dbReference>
<dbReference type="PROSITE" id="PS00708">
    <property type="entry name" value="PRO_ENDOPEP_SER"/>
    <property type="match status" value="1"/>
</dbReference>
<name>A0A974CV37_XENLA</name>
<evidence type="ECO:0000259" key="12">
    <source>
        <dbReference type="Pfam" id="PF02897"/>
    </source>
</evidence>
<dbReference type="GO" id="GO:0004252">
    <property type="term" value="F:serine-type endopeptidase activity"/>
    <property type="evidence" value="ECO:0007669"/>
    <property type="project" value="UniProtKB-UniRule"/>
</dbReference>
<evidence type="ECO:0000256" key="5">
    <source>
        <dbReference type="ARBA" id="ARBA00022490"/>
    </source>
</evidence>
<dbReference type="GO" id="GO:0006508">
    <property type="term" value="P:proteolysis"/>
    <property type="evidence" value="ECO:0007669"/>
    <property type="project" value="UniProtKB-KW"/>
</dbReference>
<evidence type="ECO:0000256" key="2">
    <source>
        <dbReference type="ARBA" id="ARBA00004496"/>
    </source>
</evidence>
<feature type="domain" description="Peptidase S9 prolyl oligopeptidase catalytic" evidence="11">
    <location>
        <begin position="542"/>
        <end position="765"/>
    </location>
</feature>
<dbReference type="InterPro" id="IPR051167">
    <property type="entry name" value="Prolyl_oligopep/macrocyclase"/>
</dbReference>
<evidence type="ECO:0000256" key="7">
    <source>
        <dbReference type="ARBA" id="ARBA00022801"/>
    </source>
</evidence>
<proteinExistence type="inferred from homology"/>
<dbReference type="FunFam" id="3.40.50.1820:FF:000005">
    <property type="entry name" value="Prolyl endopeptidase"/>
    <property type="match status" value="1"/>
</dbReference>
<dbReference type="Pfam" id="PF00326">
    <property type="entry name" value="Peptidase_S9"/>
    <property type="match status" value="1"/>
</dbReference>
<evidence type="ECO:0000256" key="8">
    <source>
        <dbReference type="ARBA" id="ARBA00022825"/>
    </source>
</evidence>
<dbReference type="Pfam" id="PF02897">
    <property type="entry name" value="Peptidase_S9_N"/>
    <property type="match status" value="1"/>
</dbReference>
<evidence type="ECO:0000313" key="13">
    <source>
        <dbReference type="EMBL" id="OCT80423.1"/>
    </source>
</evidence>
<dbReference type="SUPFAM" id="SSF53474">
    <property type="entry name" value="alpha/beta-Hydrolases"/>
    <property type="match status" value="1"/>
</dbReference>
<evidence type="ECO:0000256" key="4">
    <source>
        <dbReference type="ARBA" id="ARBA00016310"/>
    </source>
</evidence>
<dbReference type="FunFam" id="2.130.10.120:FF:000001">
    <property type="entry name" value="Prolyl endopeptidase"/>
    <property type="match status" value="1"/>
</dbReference>
<dbReference type="PANTHER" id="PTHR42881">
    <property type="entry name" value="PROLYL ENDOPEPTIDASE"/>
    <property type="match status" value="1"/>
</dbReference>
<dbReference type="InterPro" id="IPR023302">
    <property type="entry name" value="Pept_S9A_N"/>
</dbReference>
<keyword evidence="8 10" id="KW-0720">Serine protease</keyword>
<dbReference type="EMBL" id="CM004474">
    <property type="protein sequence ID" value="OCT80423.1"/>
    <property type="molecule type" value="Genomic_DNA"/>
</dbReference>
<evidence type="ECO:0000256" key="1">
    <source>
        <dbReference type="ARBA" id="ARBA00001070"/>
    </source>
</evidence>
<accession>A0A974CV37</accession>
<dbReference type="EC" id="3.4.21.-" evidence="10"/>
<keyword evidence="7 10" id="KW-0378">Hydrolase</keyword>
<comment type="catalytic activity">
    <reaction evidence="1">
        <text>Hydrolysis of Pro-|-Xaa &gt;&gt; Ala-|-Xaa in oligopeptides.</text>
        <dbReference type="EC" id="3.4.21.26"/>
    </reaction>
</comment>
<comment type="subcellular location">
    <subcellularLocation>
        <location evidence="2">Cytoplasm</location>
    </subcellularLocation>
</comment>
<dbReference type="PRINTS" id="PR00862">
    <property type="entry name" value="PROLIGOPTASE"/>
</dbReference>
<dbReference type="InterPro" id="IPR029058">
    <property type="entry name" value="AB_hydrolase_fold"/>
</dbReference>
<keyword evidence="5" id="KW-0963">Cytoplasm</keyword>
<evidence type="ECO:0000313" key="14">
    <source>
        <dbReference type="Proteomes" id="UP000694892"/>
    </source>
</evidence>
<keyword evidence="9" id="KW-0007">Acetylation</keyword>
<gene>
    <name evidence="13" type="ORF">XELAEV_18027234mg</name>
</gene>
<feature type="domain" description="Peptidase S9A N-terminal" evidence="12">
    <location>
        <begin position="67"/>
        <end position="479"/>
    </location>
</feature>
<evidence type="ECO:0000256" key="9">
    <source>
        <dbReference type="ARBA" id="ARBA00022990"/>
    </source>
</evidence>
<organism evidence="13 14">
    <name type="scientific">Xenopus laevis</name>
    <name type="common">African clawed frog</name>
    <dbReference type="NCBI Taxonomy" id="8355"/>
    <lineage>
        <taxon>Eukaryota</taxon>
        <taxon>Metazoa</taxon>
        <taxon>Chordata</taxon>
        <taxon>Craniata</taxon>
        <taxon>Vertebrata</taxon>
        <taxon>Euteleostomi</taxon>
        <taxon>Amphibia</taxon>
        <taxon>Batrachia</taxon>
        <taxon>Anura</taxon>
        <taxon>Pipoidea</taxon>
        <taxon>Pipidae</taxon>
        <taxon>Xenopodinae</taxon>
        <taxon>Xenopus</taxon>
        <taxon>Xenopus</taxon>
    </lineage>
</organism>
<dbReference type="FunFam" id="3.40.50.1820:FF:000275">
    <property type="entry name" value="Prolyl endopeptidase"/>
    <property type="match status" value="1"/>
</dbReference>
<dbReference type="InterPro" id="IPR002471">
    <property type="entry name" value="Pept_S9_AS"/>
</dbReference>
<dbReference type="InterPro" id="IPR002470">
    <property type="entry name" value="Peptidase_S9A"/>
</dbReference>
<sequence length="769" mass="86852">MLCARSSSYHSIRQPLSHLYLTAKRVLPVTVSARLLCHAVVFPRPSLCSASLSISGTMPQQQKIQYPEAARDDCAVDNYHGVKMCDPYRWLEDPDSEQTKAFVEAQNKLTMPLLEQCPVRRLFKDRMTELYDYPKYSCNFKKGKRYFYFYNSGLQNQRVLYVQDSLKDEPRVFLDPNTFSEDGTVALQGYAFSDDGEYFAYGLSASGSDWVTIKFMKVANQEELPDVLERVKFSCMSWTHDGVGMFYNCYPKQVGKSDGTETSANLNQKLFYHVLGTSQSDDVLCAEFPEEPKWMGGAEVTDDGQYVLLSIREGCDPVNRLWYCKLNKNTGITGTLPWVKLIDNFEAEYEYITNEGTIFTFKTNRNAPNYNLINIDFNNPEESNWKALVPEHQKDVLEWVSCVHKKFLVLCYLHDVKNILQLHDLDSGSHLKTFPLNVGSIVGYSGQKKDSEIFYQFTSFLSPGIVFHCDLTKEELNPTVYREVSVKGFDPSDYQTIQVFYPSKDGTMIPMFIVHKKGIALDNSHPAFLYGYGGFNISITPSYSVSRLIFMRHLGGILAVANIRGGGEYGETWHKAGSLGNKQNCFDDFQCAAEYLVKEGYSSAKNITINGGSNGGLLVAACTNQRPDLFGCTIAQVGVMDMLKFHKFTIGHAWTTDFGCSDNKEHFDWLIKYSPLHNIRVPEKDGIQYPSMLLLTADHDDRVVPLHSLKFIASLQHIVGRSPNQTNPLLIHVDTKAGHGAGKPTAKVIEEVSDMFAFIAQCLGLQWIE</sequence>
<comment type="similarity">
    <text evidence="3 10">Belongs to the peptidase S9A family.</text>
</comment>
<dbReference type="OMA" id="KPTKMRI"/>
<evidence type="ECO:0000256" key="6">
    <source>
        <dbReference type="ARBA" id="ARBA00022670"/>
    </source>
</evidence>
<dbReference type="PANTHER" id="PTHR42881:SF2">
    <property type="entry name" value="PROLYL ENDOPEPTIDASE"/>
    <property type="match status" value="1"/>
</dbReference>
<evidence type="ECO:0000256" key="10">
    <source>
        <dbReference type="RuleBase" id="RU368024"/>
    </source>
</evidence>
<dbReference type="AlphaFoldDB" id="A0A974CV37"/>
<protein>
    <recommendedName>
        <fullName evidence="4 10">Prolyl endopeptidase</fullName>
        <ecNumber evidence="10">3.4.21.-</ecNumber>
    </recommendedName>
</protein>
<reference evidence="14" key="1">
    <citation type="journal article" date="2016" name="Nature">
        <title>Genome evolution in the allotetraploid frog Xenopus laevis.</title>
        <authorList>
            <person name="Session A.M."/>
            <person name="Uno Y."/>
            <person name="Kwon T."/>
            <person name="Chapman J.A."/>
            <person name="Toyoda A."/>
            <person name="Takahashi S."/>
            <person name="Fukui A."/>
            <person name="Hikosaka A."/>
            <person name="Suzuki A."/>
            <person name="Kondo M."/>
            <person name="van Heeringen S.J."/>
            <person name="Quigley I."/>
            <person name="Heinz S."/>
            <person name="Ogino H."/>
            <person name="Ochi H."/>
            <person name="Hellsten U."/>
            <person name="Lyons J.B."/>
            <person name="Simakov O."/>
            <person name="Putnam N."/>
            <person name="Stites J."/>
            <person name="Kuroki Y."/>
            <person name="Tanaka T."/>
            <person name="Michiue T."/>
            <person name="Watanabe M."/>
            <person name="Bogdanovic O."/>
            <person name="Lister R."/>
            <person name="Georgiou G."/>
            <person name="Paranjpe S.S."/>
            <person name="van Kruijsbergen I."/>
            <person name="Shu S."/>
            <person name="Carlson J."/>
            <person name="Kinoshita T."/>
            <person name="Ohta Y."/>
            <person name="Mawaribuchi S."/>
            <person name="Jenkins J."/>
            <person name="Grimwood J."/>
            <person name="Schmutz J."/>
            <person name="Mitros T."/>
            <person name="Mozaffari S.V."/>
            <person name="Suzuki Y."/>
            <person name="Haramoto Y."/>
            <person name="Yamamoto T.S."/>
            <person name="Takagi C."/>
            <person name="Heald R."/>
            <person name="Miller K."/>
            <person name="Haudenschild C."/>
            <person name="Kitzman J."/>
            <person name="Nakayama T."/>
            <person name="Izutsu Y."/>
            <person name="Robert J."/>
            <person name="Fortriede J."/>
            <person name="Burns K."/>
            <person name="Lotay V."/>
            <person name="Karimi K."/>
            <person name="Yasuoka Y."/>
            <person name="Dichmann D.S."/>
            <person name="Flajnik M.F."/>
            <person name="Houston D.W."/>
            <person name="Shendure J."/>
            <person name="DuPasquier L."/>
            <person name="Vize P.D."/>
            <person name="Zorn A.M."/>
            <person name="Ito M."/>
            <person name="Marcotte E.M."/>
            <person name="Wallingford J.B."/>
            <person name="Ito Y."/>
            <person name="Asashima M."/>
            <person name="Ueno N."/>
            <person name="Matsuda Y."/>
            <person name="Veenstra G.J."/>
            <person name="Fujiyama A."/>
            <person name="Harland R.M."/>
            <person name="Taira M."/>
            <person name="Rokhsar D.S."/>
        </authorList>
    </citation>
    <scope>NUCLEOTIDE SEQUENCE [LARGE SCALE GENOMIC DNA]</scope>
    <source>
        <strain evidence="14">J</strain>
    </source>
</reference>
<keyword evidence="6 10" id="KW-0645">Protease</keyword>
<dbReference type="SUPFAM" id="SSF50993">
    <property type="entry name" value="Peptidase/esterase 'gauge' domain"/>
    <property type="match status" value="1"/>
</dbReference>
<dbReference type="Gene3D" id="3.40.50.1820">
    <property type="entry name" value="alpha/beta hydrolase"/>
    <property type="match status" value="1"/>
</dbReference>
<evidence type="ECO:0000256" key="3">
    <source>
        <dbReference type="ARBA" id="ARBA00005228"/>
    </source>
</evidence>
<dbReference type="GO" id="GO:0005829">
    <property type="term" value="C:cytosol"/>
    <property type="evidence" value="ECO:0007669"/>
    <property type="project" value="TreeGrafter"/>
</dbReference>
<dbReference type="Proteomes" id="UP000694892">
    <property type="component" value="Chromosome 5L"/>
</dbReference>